<name>A0A3B0XXJ0_9ZZZZ</name>
<dbReference type="EMBL" id="UOFJ01000698">
    <property type="protein sequence ID" value="VAW73085.1"/>
    <property type="molecule type" value="Genomic_DNA"/>
</dbReference>
<dbReference type="AlphaFoldDB" id="A0A3B0XXJ0"/>
<sequence>MKLFFIILTITSIISIALYFTYISKINIYLTKKLPEFTVLDDSIQVKETTDFLDKINKHLDYEIYGNKRQYIEYTEYLSSCKAENYIVNYDGSAEPVKFFLDGEKGPIQSVKKISGIKKNKKTLKNILIGQGYYLYKIGNKYSEQNSTLTNPIAKNEIFYINKNKLGEKHGTLTNPDAASIDSVYKMEQGYFMMIADREKPFFRSPKLWSVNFDTLETTLISDNLYPESKRPVMCLRYIYSGDRALPSSSPTFDKSAPSLSFGVYYTGFVRHGWHGDNGHPKKSIIRVYSDLFPDGKDIIEFSFNAGTIVKIDIDTRNPNRLNVMTDASLPGVTGERPVYVREWKITTKKNHKNFLFEISSSD</sequence>
<evidence type="ECO:0000313" key="1">
    <source>
        <dbReference type="EMBL" id="VAW73085.1"/>
    </source>
</evidence>
<gene>
    <name evidence="1" type="ORF">MNBD_GAMMA10-471</name>
</gene>
<reference evidence="1" key="1">
    <citation type="submission" date="2018-06" db="EMBL/GenBank/DDBJ databases">
        <authorList>
            <person name="Zhirakovskaya E."/>
        </authorList>
    </citation>
    <scope>NUCLEOTIDE SEQUENCE</scope>
</reference>
<accession>A0A3B0XXJ0</accession>
<protein>
    <submittedName>
        <fullName evidence="1">Uncharacterized protein</fullName>
    </submittedName>
</protein>
<proteinExistence type="predicted"/>
<organism evidence="1">
    <name type="scientific">hydrothermal vent metagenome</name>
    <dbReference type="NCBI Taxonomy" id="652676"/>
    <lineage>
        <taxon>unclassified sequences</taxon>
        <taxon>metagenomes</taxon>
        <taxon>ecological metagenomes</taxon>
    </lineage>
</organism>